<dbReference type="CDD" id="cd04301">
    <property type="entry name" value="NAT_SF"/>
    <property type="match status" value="1"/>
</dbReference>
<evidence type="ECO:0000259" key="3">
    <source>
        <dbReference type="PROSITE" id="PS51186"/>
    </source>
</evidence>
<dbReference type="Proteomes" id="UP000182160">
    <property type="component" value="Unassembled WGS sequence"/>
</dbReference>
<dbReference type="AlphaFoldDB" id="A0A1H7WYS3"/>
<dbReference type="Pfam" id="PF00583">
    <property type="entry name" value="Acetyltransf_1"/>
    <property type="match status" value="1"/>
</dbReference>
<evidence type="ECO:0000256" key="2">
    <source>
        <dbReference type="ARBA" id="ARBA00023315"/>
    </source>
</evidence>
<dbReference type="PROSITE" id="PS51186">
    <property type="entry name" value="GNAT"/>
    <property type="match status" value="1"/>
</dbReference>
<protein>
    <submittedName>
        <fullName evidence="4">Putative acetyltransferase</fullName>
    </submittedName>
</protein>
<dbReference type="Gene3D" id="3.40.630.30">
    <property type="match status" value="1"/>
</dbReference>
<dbReference type="RefSeq" id="WP_074785147.1">
    <property type="nucleotide sequence ID" value="NZ_FOBO01000003.1"/>
</dbReference>
<gene>
    <name evidence="4" type="ORF">SAMN04488077_103212</name>
</gene>
<proteinExistence type="predicted"/>
<dbReference type="InterPro" id="IPR016181">
    <property type="entry name" value="Acyl_CoA_acyltransferase"/>
</dbReference>
<accession>A0A1H7WYS3</accession>
<evidence type="ECO:0000256" key="1">
    <source>
        <dbReference type="ARBA" id="ARBA00022679"/>
    </source>
</evidence>
<dbReference type="PANTHER" id="PTHR43877">
    <property type="entry name" value="AMINOALKYLPHOSPHONATE N-ACETYLTRANSFERASE-RELATED-RELATED"/>
    <property type="match status" value="1"/>
</dbReference>
<dbReference type="SUPFAM" id="SSF55729">
    <property type="entry name" value="Acyl-CoA N-acyltransferases (Nat)"/>
    <property type="match status" value="1"/>
</dbReference>
<name>A0A1H7WYS3_9RHOB</name>
<sequence>MPALDTDTPYRIIPADPKGPDATALLSASHALMQSLFPPEDNFFLDIDALCAPDIRFFTAMEGTTCLGTGALALRDGYGEVKSMFVDEAARGRGVADAILRRIEGEARNLGLAALKLETGNVLHAAHRLYARHGFTPGGPFGDYPNSPSSIFMEKAL</sequence>
<keyword evidence="1 4" id="KW-0808">Transferase</keyword>
<evidence type="ECO:0000313" key="4">
    <source>
        <dbReference type="EMBL" id="SEM26772.1"/>
    </source>
</evidence>
<dbReference type="EMBL" id="FOBO01000003">
    <property type="protein sequence ID" value="SEM26772.1"/>
    <property type="molecule type" value="Genomic_DNA"/>
</dbReference>
<dbReference type="InterPro" id="IPR000182">
    <property type="entry name" value="GNAT_dom"/>
</dbReference>
<feature type="domain" description="N-acetyltransferase" evidence="3">
    <location>
        <begin position="10"/>
        <end position="157"/>
    </location>
</feature>
<dbReference type="PANTHER" id="PTHR43877:SF5">
    <property type="entry name" value="BLL8307 PROTEIN"/>
    <property type="match status" value="1"/>
</dbReference>
<dbReference type="GO" id="GO:0016747">
    <property type="term" value="F:acyltransferase activity, transferring groups other than amino-acyl groups"/>
    <property type="evidence" value="ECO:0007669"/>
    <property type="project" value="InterPro"/>
</dbReference>
<reference evidence="4 5" key="1">
    <citation type="submission" date="2016-10" db="EMBL/GenBank/DDBJ databases">
        <authorList>
            <person name="de Groot N.N."/>
        </authorList>
    </citation>
    <scope>NUCLEOTIDE SEQUENCE [LARGE SCALE GENOMIC DNA]</scope>
    <source>
        <strain evidence="4 5">DSM 11457</strain>
    </source>
</reference>
<keyword evidence="2" id="KW-0012">Acyltransferase</keyword>
<dbReference type="InterPro" id="IPR050832">
    <property type="entry name" value="Bact_Acetyltransf"/>
</dbReference>
<organism evidence="4 5">
    <name type="scientific">Roseovarius tolerans</name>
    <dbReference type="NCBI Taxonomy" id="74031"/>
    <lineage>
        <taxon>Bacteria</taxon>
        <taxon>Pseudomonadati</taxon>
        <taxon>Pseudomonadota</taxon>
        <taxon>Alphaproteobacteria</taxon>
        <taxon>Rhodobacterales</taxon>
        <taxon>Roseobacteraceae</taxon>
        <taxon>Roseovarius</taxon>
    </lineage>
</organism>
<evidence type="ECO:0000313" key="5">
    <source>
        <dbReference type="Proteomes" id="UP000182160"/>
    </source>
</evidence>